<dbReference type="Proteomes" id="UP000051048">
    <property type="component" value="Unassembled WGS sequence"/>
</dbReference>
<evidence type="ECO:0000313" key="2">
    <source>
        <dbReference type="EMBL" id="KRL85252.1"/>
    </source>
</evidence>
<dbReference type="EMBL" id="AZFH01000001">
    <property type="protein sequence ID" value="KRL85252.1"/>
    <property type="molecule type" value="Genomic_DNA"/>
</dbReference>
<evidence type="ECO:0000313" key="3">
    <source>
        <dbReference type="Proteomes" id="UP000051048"/>
    </source>
</evidence>
<dbReference type="AlphaFoldDB" id="A0A0R1TYD2"/>
<proteinExistence type="predicted"/>
<dbReference type="PATRIC" id="fig|1423740.3.peg.668"/>
<name>A0A0R1TYD2_9LACO</name>
<dbReference type="OrthoDB" id="2146119at2"/>
<keyword evidence="1" id="KW-0472">Membrane</keyword>
<comment type="caution">
    <text evidence="2">The sequence shown here is derived from an EMBL/GenBank/DDBJ whole genome shotgun (WGS) entry which is preliminary data.</text>
</comment>
<keyword evidence="1" id="KW-0812">Transmembrane</keyword>
<dbReference type="RefSeq" id="WP_025020245.1">
    <property type="nucleotide sequence ID" value="NZ_AZFH01000001.1"/>
</dbReference>
<dbReference type="STRING" id="1423740.FC36_GL000622"/>
<feature type="transmembrane region" description="Helical" evidence="1">
    <location>
        <begin position="6"/>
        <end position="23"/>
    </location>
</feature>
<sequence length="156" mass="17876">MQAVIALVLVGVFVFWLITVWRVKKRKQSLLIIKAQSRQETIPAVEQAFVATIAQLNMERDVLSSLAQSQDVAKIWGLRVLAFEFECEVSPNFEKHLTQFSELLEAQLKTQKVAIPAFKSFALTDIWLRDGRLHFDVAENKNEDTAAYIRDVKRVD</sequence>
<evidence type="ECO:0000256" key="1">
    <source>
        <dbReference type="SAM" id="Phobius"/>
    </source>
</evidence>
<protein>
    <submittedName>
        <fullName evidence="2">Uncharacterized protein</fullName>
    </submittedName>
</protein>
<reference evidence="2 3" key="1">
    <citation type="journal article" date="2015" name="Genome Announc.">
        <title>Expanding the biotechnology potential of lactobacilli through comparative genomics of 213 strains and associated genera.</title>
        <authorList>
            <person name="Sun Z."/>
            <person name="Harris H.M."/>
            <person name="McCann A."/>
            <person name="Guo C."/>
            <person name="Argimon S."/>
            <person name="Zhang W."/>
            <person name="Yang X."/>
            <person name="Jeffery I.B."/>
            <person name="Cooney J.C."/>
            <person name="Kagawa T.F."/>
            <person name="Liu W."/>
            <person name="Song Y."/>
            <person name="Salvetti E."/>
            <person name="Wrobel A."/>
            <person name="Rasinkangas P."/>
            <person name="Parkhill J."/>
            <person name="Rea M.C."/>
            <person name="O'Sullivan O."/>
            <person name="Ritari J."/>
            <person name="Douillard F.P."/>
            <person name="Paul Ross R."/>
            <person name="Yang R."/>
            <person name="Briner A.E."/>
            <person name="Felis G.E."/>
            <person name="de Vos W.M."/>
            <person name="Barrangou R."/>
            <person name="Klaenhammer T.R."/>
            <person name="Caufield P.W."/>
            <person name="Cui Y."/>
            <person name="Zhang H."/>
            <person name="O'Toole P.W."/>
        </authorList>
    </citation>
    <scope>NUCLEOTIDE SEQUENCE [LARGE SCALE GENOMIC DNA]</scope>
    <source>
        <strain evidence="2 3">DSM 15833</strain>
    </source>
</reference>
<gene>
    <name evidence="2" type="ORF">FC36_GL000622</name>
</gene>
<organism evidence="2 3">
    <name type="scientific">Ligilactobacillus equi DSM 15833 = JCM 10991</name>
    <dbReference type="NCBI Taxonomy" id="1423740"/>
    <lineage>
        <taxon>Bacteria</taxon>
        <taxon>Bacillati</taxon>
        <taxon>Bacillota</taxon>
        <taxon>Bacilli</taxon>
        <taxon>Lactobacillales</taxon>
        <taxon>Lactobacillaceae</taxon>
        <taxon>Ligilactobacillus</taxon>
    </lineage>
</organism>
<accession>A0A0R1TYD2</accession>
<keyword evidence="1" id="KW-1133">Transmembrane helix</keyword>